<feature type="region of interest" description="Disordered" evidence="2">
    <location>
        <begin position="803"/>
        <end position="823"/>
    </location>
</feature>
<feature type="coiled-coil region" evidence="1">
    <location>
        <begin position="1314"/>
        <end position="1376"/>
    </location>
</feature>
<feature type="compositionally biased region" description="Basic and acidic residues" evidence="2">
    <location>
        <begin position="959"/>
        <end position="973"/>
    </location>
</feature>
<dbReference type="PANTHER" id="PTHR23159:SF31">
    <property type="entry name" value="CENTROSOME-ASSOCIATED PROTEIN CEP250 ISOFORM X1"/>
    <property type="match status" value="1"/>
</dbReference>
<evidence type="ECO:0000313" key="4">
    <source>
        <dbReference type="Proteomes" id="UP001159427"/>
    </source>
</evidence>
<name>A0ABN8PQK3_9CNID</name>
<proteinExistence type="predicted"/>
<dbReference type="PANTHER" id="PTHR23159">
    <property type="entry name" value="CENTROSOMAL PROTEIN 2"/>
    <property type="match status" value="1"/>
</dbReference>
<protein>
    <recommendedName>
        <fullName evidence="5">A-kinase anchor protein 9</fullName>
    </recommendedName>
</protein>
<evidence type="ECO:0000313" key="3">
    <source>
        <dbReference type="EMBL" id="CAH3148702.1"/>
    </source>
</evidence>
<evidence type="ECO:0008006" key="5">
    <source>
        <dbReference type="Google" id="ProtNLM"/>
    </source>
</evidence>
<feature type="coiled-coil region" evidence="1">
    <location>
        <begin position="47"/>
        <end position="85"/>
    </location>
</feature>
<dbReference type="Gene3D" id="1.20.5.340">
    <property type="match status" value="1"/>
</dbReference>
<gene>
    <name evidence="3" type="ORF">PEVE_00044676</name>
</gene>
<comment type="caution">
    <text evidence="3">The sequence shown here is derived from an EMBL/GenBank/DDBJ whole genome shotgun (WGS) entry which is preliminary data.</text>
</comment>
<feature type="coiled-coil region" evidence="1">
    <location>
        <begin position="1405"/>
        <end position="1439"/>
    </location>
</feature>
<feature type="coiled-coil region" evidence="1">
    <location>
        <begin position="1555"/>
        <end position="1596"/>
    </location>
</feature>
<keyword evidence="4" id="KW-1185">Reference proteome</keyword>
<accession>A0ABN8PQK3</accession>
<feature type="coiled-coil region" evidence="1">
    <location>
        <begin position="1181"/>
        <end position="1285"/>
    </location>
</feature>
<feature type="region of interest" description="Disordered" evidence="2">
    <location>
        <begin position="1"/>
        <end position="29"/>
    </location>
</feature>
<sequence length="1869" mass="220354">MEGSSTENGEKHTAEKTEGQENNKDESFRQEIEDIVRGFIIEKDILAQSHEEEINRMKQRFDLERKQLLKQLEMEKEQMIEASRIGESEKEVSFALSNAFVSEAGRMQSFSHSSGEGNQFASGFHRQSNGVLDIDDVDSNLIREIAEVYLRINNGTLTSQMRPELDLEDKYEREREALERSFHLEKRELKRKLEEDCYRRLEQERIKYEGNIADLKTTISELQWQKREAENLTRHEKEKWEMNTERDKNETEKRHLQIVQETRRKLEEKHSSELEKQRNRYEENISDLQTDISKLTMQLKELNENLNQEKEIIVTKFEREVKEMEQAFLEQRNSLKANFEAEFMMRIENETSLLKSLNIKLKEDLENMEKEKKEVEKRGKEDKRKLEERFEEEISEMEQRHSEEKRALKLKLEERYQQGLVREKGALEETVHELSEEIALLKQENAQMEITFAERRDELQRRLDIEREEMKREAANNREEIRMHVEKELSQKFMLEQETRDDAFRHRERDVLVIQAKYDDLEMQLNALCQEREMLLRDKVNLEENLKTKEKRLTELNSEGISGGNQDGSSKMKELIREKDNELAGVKFENQQLELSLSAMKREKVDMEDEIVNLKRRLSNSLQQFGNFGENVSSDLKSLQEKSRRKDEQELSSLQRDKHELEIRLSSVQRKNDELEDELASLRRKKLEVEDEISALKRDKAESDNQVTSLIRDKAELEELITNLKRKQSNLEDTMSAMKREKVELEYEVSVLKRHNSTMEIEVHRLFNDQQENSHPIYHKHEHEHVSRNNTYGIIDARAGEIKSQSKDNSVFDDREDSTDNGRKVSEMNKVISDLTRQQHELESSIRRLSEEKADLEKDLHMQLEYRRNVSHQETESVKGREENEANWVPQRQKDGLERRIVSLKEEQAELESKVSQHHKEVKSLEEKLDNLKDERATLESDVRTLRHERQSFSKMIENAEKGHTAETREGKRQMQLSSPRGKDEKSAVASNEQQFTALSHERDAIRAELTTLKKQFAMLKTEVSTKSIHRDTIDIDEYDISELKGIRVEFEREIAVLRRRKTDLEAAIGEVQEDTRREEYELKNMRKQRMELELQITALKSQNTRLEAEGSVLKDERKKSECEVDGLRREKANLEKEIFSLQIRALQFESTGTGSERDSTKYKKQQDEKDIERQTKKQDVISLQSETDRLVTEKNNLEKKMLSLQSEQRSLEDEARDLKEQQSRDHYEVDRLRREKFNLEEDVVNLQSDKRREETEISLLREKRYKEESDVQRLTQEKTDLERDILSLQVGKERLESGTQIGEYVWKESSHDLTGLRAALQDFTENVESFKKQKEELQSEMTRIEAIKKHDEEELRALRQEKTEMEIVLSRLRVECNIEGREEDSQEHSQFNIPHSQAQLGNIKEGLLEEITKIQTAKNQEENELQKLRQRKLEMEAYIYQLQGERGRFEMERERSELGPREKMRDGKYLTDDDTKSGSVVLHNGVKREEGDTLHNSHLVSANTYNLSSYSSEATLINNSYSYNPHLAFIQTDETNGFGGSMSSKDSVKEDNDVISMKRERSELESQVNDLRIQLTQLQTEVTSLENRKTMLETIHGSYVSESTKTGQMNGRGVGVDSDVDLEITKTITEDRRDLLIQEYEEQIRELRQKKVELEQKVSVLEWQLENMKQKLELQEISHRREISSLNEKNQSLNGYHGTERKDDTLHEFYQKLSYFLMSGEHSNKEIMEEIERQISNLQEKADFDYKNTKESLSSPSVKLEKDKITSESEARLAREYASHLKAQMETADNQLKTCEKIIHRLYGENNDLTKENLNLEGKLKTASRSQDKLQRKKILLQKLVDKLSHHIGKDLQHQSFLLLELDKDVSL</sequence>
<feature type="coiled-coil region" evidence="1">
    <location>
        <begin position="168"/>
        <end position="487"/>
    </location>
</feature>
<feature type="region of interest" description="Disordered" evidence="2">
    <location>
        <begin position="1151"/>
        <end position="1180"/>
    </location>
</feature>
<dbReference type="SUPFAM" id="SSF90257">
    <property type="entry name" value="Myosin rod fragments"/>
    <property type="match status" value="2"/>
</dbReference>
<feature type="compositionally biased region" description="Basic and acidic residues" evidence="2">
    <location>
        <begin position="1156"/>
        <end position="1180"/>
    </location>
</feature>
<reference evidence="3 4" key="1">
    <citation type="submission" date="2022-05" db="EMBL/GenBank/DDBJ databases">
        <authorList>
            <consortium name="Genoscope - CEA"/>
            <person name="William W."/>
        </authorList>
    </citation>
    <scope>NUCLEOTIDE SEQUENCE [LARGE SCALE GENOMIC DNA]</scope>
</reference>
<evidence type="ECO:0000256" key="1">
    <source>
        <dbReference type="SAM" id="Coils"/>
    </source>
</evidence>
<evidence type="ECO:0000256" key="2">
    <source>
        <dbReference type="SAM" id="MobiDB-lite"/>
    </source>
</evidence>
<dbReference type="EMBL" id="CALNXI010000957">
    <property type="protein sequence ID" value="CAH3148702.1"/>
    <property type="molecule type" value="Genomic_DNA"/>
</dbReference>
<feature type="coiled-coil region" evidence="1">
    <location>
        <begin position="1631"/>
        <end position="1690"/>
    </location>
</feature>
<keyword evidence="1" id="KW-0175">Coiled coil</keyword>
<dbReference type="Proteomes" id="UP001159427">
    <property type="component" value="Unassembled WGS sequence"/>
</dbReference>
<feature type="coiled-coil region" evidence="1">
    <location>
        <begin position="518"/>
        <end position="559"/>
    </location>
</feature>
<dbReference type="Gene3D" id="1.10.287.1490">
    <property type="match status" value="1"/>
</dbReference>
<feature type="coiled-coil region" evidence="1">
    <location>
        <begin position="1003"/>
        <end position="1145"/>
    </location>
</feature>
<feature type="coiled-coil region" evidence="1">
    <location>
        <begin position="1779"/>
        <end position="1834"/>
    </location>
</feature>
<organism evidence="3 4">
    <name type="scientific">Porites evermanni</name>
    <dbReference type="NCBI Taxonomy" id="104178"/>
    <lineage>
        <taxon>Eukaryota</taxon>
        <taxon>Metazoa</taxon>
        <taxon>Cnidaria</taxon>
        <taxon>Anthozoa</taxon>
        <taxon>Hexacorallia</taxon>
        <taxon>Scleractinia</taxon>
        <taxon>Fungiina</taxon>
        <taxon>Poritidae</taxon>
        <taxon>Porites</taxon>
    </lineage>
</organism>
<feature type="compositionally biased region" description="Basic and acidic residues" evidence="2">
    <location>
        <begin position="8"/>
        <end position="29"/>
    </location>
</feature>
<feature type="region of interest" description="Disordered" evidence="2">
    <location>
        <begin position="959"/>
        <end position="994"/>
    </location>
</feature>
<feature type="region of interest" description="Disordered" evidence="2">
    <location>
        <begin position="633"/>
        <end position="654"/>
    </location>
</feature>
<feature type="coiled-coil region" evidence="1">
    <location>
        <begin position="894"/>
        <end position="949"/>
    </location>
</feature>
<feature type="coiled-coil region" evidence="1">
    <location>
        <begin position="832"/>
        <end position="859"/>
    </location>
</feature>
<feature type="coiled-coil region" evidence="1">
    <location>
        <begin position="1722"/>
        <end position="1749"/>
    </location>
</feature>
<feature type="compositionally biased region" description="Basic and acidic residues" evidence="2">
    <location>
        <begin position="638"/>
        <end position="654"/>
    </location>
</feature>